<sequence length="172" mass="18902">MSLQAQNRGDGWGPGYGYGHHMMGMMGGWGMGGPMMGYGADAYLDRVDGRLAFLKAELKITDEQSKAWDELSTVVHDTAETHNAMMRSMMQDIRDGKLDKMTLPDLLTLRETHMEARLEQIKAIKGAVDSLYAVLNENQKKIADEIVLPAVGMGGMMGGGWGMGRGPGRHWQ</sequence>
<dbReference type="InterPro" id="IPR012899">
    <property type="entry name" value="LTXXQ"/>
</dbReference>
<accession>A0A7X3LRN5</accession>
<gene>
    <name evidence="1" type="ORF">GR183_02940</name>
</gene>
<evidence type="ECO:0000313" key="1">
    <source>
        <dbReference type="EMBL" id="MXN63849.1"/>
    </source>
</evidence>
<dbReference type="Proteomes" id="UP000433101">
    <property type="component" value="Unassembled WGS sequence"/>
</dbReference>
<dbReference type="Pfam" id="PF07813">
    <property type="entry name" value="LTXXQ"/>
    <property type="match status" value="1"/>
</dbReference>
<dbReference type="AlphaFoldDB" id="A0A7X3LRN5"/>
<keyword evidence="2" id="KW-1185">Reference proteome</keyword>
<organism evidence="1 2">
    <name type="scientific">Stappia sediminis</name>
    <dbReference type="NCBI Taxonomy" id="2692190"/>
    <lineage>
        <taxon>Bacteria</taxon>
        <taxon>Pseudomonadati</taxon>
        <taxon>Pseudomonadota</taxon>
        <taxon>Alphaproteobacteria</taxon>
        <taxon>Hyphomicrobiales</taxon>
        <taxon>Stappiaceae</taxon>
        <taxon>Stappia</taxon>
    </lineage>
</organism>
<reference evidence="1 2" key="1">
    <citation type="submission" date="2019-12" db="EMBL/GenBank/DDBJ databases">
        <authorList>
            <person name="Li M."/>
        </authorList>
    </citation>
    <scope>NUCLEOTIDE SEQUENCE [LARGE SCALE GENOMIC DNA]</scope>
    <source>
        <strain evidence="1 2">GBMRC 2046</strain>
    </source>
</reference>
<proteinExistence type="predicted"/>
<dbReference type="GO" id="GO:0042597">
    <property type="term" value="C:periplasmic space"/>
    <property type="evidence" value="ECO:0007669"/>
    <property type="project" value="InterPro"/>
</dbReference>
<dbReference type="EMBL" id="WUMV01000001">
    <property type="protein sequence ID" value="MXN63849.1"/>
    <property type="molecule type" value="Genomic_DNA"/>
</dbReference>
<evidence type="ECO:0008006" key="3">
    <source>
        <dbReference type="Google" id="ProtNLM"/>
    </source>
</evidence>
<name>A0A7X3LRN5_9HYPH</name>
<comment type="caution">
    <text evidence="1">The sequence shown here is derived from an EMBL/GenBank/DDBJ whole genome shotgun (WGS) entry which is preliminary data.</text>
</comment>
<protein>
    <recommendedName>
        <fullName evidence="3">Zinc resistance-associated protein</fullName>
    </recommendedName>
</protein>
<evidence type="ECO:0000313" key="2">
    <source>
        <dbReference type="Proteomes" id="UP000433101"/>
    </source>
</evidence>